<evidence type="ECO:0000313" key="1">
    <source>
        <dbReference type="EMBL" id="QTM98406.1"/>
    </source>
</evidence>
<protein>
    <recommendedName>
        <fullName evidence="3">DUF4367 domain-containing protein</fullName>
    </recommendedName>
</protein>
<evidence type="ECO:0008006" key="3">
    <source>
        <dbReference type="Google" id="ProtNLM"/>
    </source>
</evidence>
<accession>A0ABX7VNG6</accession>
<sequence>MKRTLILFMVLPFMMIVGCQEGKNDANNAIEGRALKEVTVYEGNLETFEDENIITTLRSGQGVQDFANIIQNGTRVKEENQDRGIVSNYTIELIYTNNEADSMRLQIGNEEEQSYISYGKDSNSKIKVFKLSEEQTSKLSDMINK</sequence>
<keyword evidence="2" id="KW-1185">Reference proteome</keyword>
<dbReference type="EMBL" id="CP046956">
    <property type="protein sequence ID" value="QTM98406.1"/>
    <property type="molecule type" value="Genomic_DNA"/>
</dbReference>
<gene>
    <name evidence="1" type="ORF">ERJ70_03265</name>
</gene>
<dbReference type="RefSeq" id="WP_209367140.1">
    <property type="nucleotide sequence ID" value="NZ_CP046956.1"/>
</dbReference>
<reference evidence="1 2" key="1">
    <citation type="submission" date="2019-12" db="EMBL/GenBank/DDBJ databases">
        <title>The whole genome sequencing of a strain isolated from a Mars analog, Dalangtan Playa.</title>
        <authorList>
            <person name="Huang T."/>
        </authorList>
    </citation>
    <scope>NUCLEOTIDE SEQUENCE [LARGE SCALE GENOMIC DNA]</scope>
    <source>
        <strain evidence="1 2">DP4-553-S</strain>
    </source>
</reference>
<proteinExistence type="predicted"/>
<organism evidence="1 2">
    <name type="scientific">Sediminibacillus dalangtanensis</name>
    <dbReference type="NCBI Taxonomy" id="2729421"/>
    <lineage>
        <taxon>Bacteria</taxon>
        <taxon>Bacillati</taxon>
        <taxon>Bacillota</taxon>
        <taxon>Bacilli</taxon>
        <taxon>Bacillales</taxon>
        <taxon>Bacillaceae</taxon>
        <taxon>Sediminibacillus</taxon>
    </lineage>
</organism>
<dbReference type="Proteomes" id="UP000665043">
    <property type="component" value="Chromosome"/>
</dbReference>
<name>A0ABX7VNG6_9BACI</name>
<evidence type="ECO:0000313" key="2">
    <source>
        <dbReference type="Proteomes" id="UP000665043"/>
    </source>
</evidence>
<dbReference type="PROSITE" id="PS51257">
    <property type="entry name" value="PROKAR_LIPOPROTEIN"/>
    <property type="match status" value="1"/>
</dbReference>